<feature type="compositionally biased region" description="Polar residues" evidence="2">
    <location>
        <begin position="745"/>
        <end position="754"/>
    </location>
</feature>
<dbReference type="Gene3D" id="1.10.8.270">
    <property type="entry name" value="putative rabgap domain of human tbc1 domain family member 14 like domains"/>
    <property type="match status" value="1"/>
</dbReference>
<proteinExistence type="predicted"/>
<dbReference type="SUPFAM" id="SSF47923">
    <property type="entry name" value="Ypt/Rab-GAP domain of gyp1p"/>
    <property type="match status" value="2"/>
</dbReference>
<feature type="region of interest" description="Disordered" evidence="2">
    <location>
        <begin position="265"/>
        <end position="295"/>
    </location>
</feature>
<feature type="compositionally biased region" description="Low complexity" evidence="2">
    <location>
        <begin position="784"/>
        <end position="805"/>
    </location>
</feature>
<name>A0ABQ8GNE2_9PEZI</name>
<feature type="compositionally biased region" description="Basic and acidic residues" evidence="2">
    <location>
        <begin position="819"/>
        <end position="844"/>
    </location>
</feature>
<dbReference type="InterPro" id="IPR000195">
    <property type="entry name" value="Rab-GAP-TBC_dom"/>
</dbReference>
<dbReference type="InterPro" id="IPR021935">
    <property type="entry name" value="SGSM1/2_RBD"/>
</dbReference>
<feature type="compositionally biased region" description="Low complexity" evidence="2">
    <location>
        <begin position="275"/>
        <end position="284"/>
    </location>
</feature>
<keyword evidence="5" id="KW-1185">Reference proteome</keyword>
<organism evidence="4 5">
    <name type="scientific">Macrophomina phaseolina</name>
    <dbReference type="NCBI Taxonomy" id="35725"/>
    <lineage>
        <taxon>Eukaryota</taxon>
        <taxon>Fungi</taxon>
        <taxon>Dikarya</taxon>
        <taxon>Ascomycota</taxon>
        <taxon>Pezizomycotina</taxon>
        <taxon>Dothideomycetes</taxon>
        <taxon>Dothideomycetes incertae sedis</taxon>
        <taxon>Botryosphaeriales</taxon>
        <taxon>Botryosphaeriaceae</taxon>
        <taxon>Macrophomina</taxon>
    </lineage>
</organism>
<dbReference type="EMBL" id="JAGTJR010000006">
    <property type="protein sequence ID" value="KAH7058904.1"/>
    <property type="molecule type" value="Genomic_DNA"/>
</dbReference>
<dbReference type="Gene3D" id="1.10.472.80">
    <property type="entry name" value="Ypt/Rab-GAP domain of gyp1p, domain 3"/>
    <property type="match status" value="1"/>
</dbReference>
<evidence type="ECO:0000256" key="1">
    <source>
        <dbReference type="ARBA" id="ARBA00022468"/>
    </source>
</evidence>
<comment type="caution">
    <text evidence="4">The sequence shown here is derived from an EMBL/GenBank/DDBJ whole genome shotgun (WGS) entry which is preliminary data.</text>
</comment>
<sequence length="857" mass="96730">MASSAHTKPAAHQAPPSPPSPTASFYDMSDDEEGDYNTIRHTSSGSGVKLLYSKSKVYVHPSPSAKDNIPGFIALVQQKSPTTNDARPTSSSSSIAASSLLLSWLPESALGDAYDTYVKVDLSDSSSPPKQSYLVPPPPTTTSHGSAIGTYAFAVPVSEIFSLLVRPPSIGWWFGSLVINTRAGDSFPALFFHDSECQSTIMQRKKLARESFDPFGDGGGMFWGGDEVLRWLKRYVKVVRSAAEPSVYLIDPSEEDWLSFGQKPTTVKINKTPPGSSGEGSSNSANKKRDGGMDPFMSAVNQAKWTFLEKMSQVTTFTRRTAQAVAENPKVPTQIRQLMKSPEVERLQEEFDSARIYLARWAMSIAEQSEKERKQRIWTAQDVLEMEDSAVGEFEILEMEAGNLSVSDRRKPVTLEEWKGFFDLHTGALQVTPDEVKERIFHGGLDPKDGVRKEAWLFLLEVYDWDSTAEERQAKMNSLRDEYIRLKGAWWERMVEGQNTAEESEWFREQKIRIEKDVHRTDRNIDVFAGEDIPHPDPDSPFADVGTNVHLEQMKDMLLTYNEYNKDLGYVQGMSDLLAPIYAVMQDDAVAFWGFVGFMERMERNFLRDQSGMRKQLLTLDHLVQLIDPKLYLHLQSADSTNFFFFFRMLLVWYKREFEWQDVLRLWEGLWTDYLSGNFHLFIALAILERHRDVIMEHLKAFDEVLKYVNELSGTIDLQSTLVRAEGLFRRFQRTVEAVDRKNADSSLPTPSNVRQRRPKSIPPPAAFDFNPFGRIAALNTQRSSNAANASTTASGSSTAQSQTQDGKGKQAGTEVEDDRPKVISDELRDLLSRKVPKLEKKQNTEGALHRTPSKGV</sequence>
<dbReference type="InterPro" id="IPR035969">
    <property type="entry name" value="Rab-GAP_TBC_sf"/>
</dbReference>
<evidence type="ECO:0000256" key="2">
    <source>
        <dbReference type="SAM" id="MobiDB-lite"/>
    </source>
</evidence>
<keyword evidence="1" id="KW-0343">GTPase activation</keyword>
<dbReference type="PANTHER" id="PTHR22957:SF502">
    <property type="entry name" value="SMALL G PROTEIN SIGNALING MODULATOR 2-RELATED"/>
    <property type="match status" value="1"/>
</dbReference>
<dbReference type="SMART" id="SM00164">
    <property type="entry name" value="TBC"/>
    <property type="match status" value="1"/>
</dbReference>
<dbReference type="Pfam" id="PF00566">
    <property type="entry name" value="RabGAP-TBC"/>
    <property type="match status" value="1"/>
</dbReference>
<evidence type="ECO:0000313" key="5">
    <source>
        <dbReference type="Proteomes" id="UP000774617"/>
    </source>
</evidence>
<evidence type="ECO:0000313" key="4">
    <source>
        <dbReference type="EMBL" id="KAH7058904.1"/>
    </source>
</evidence>
<dbReference type="Pfam" id="PF12068">
    <property type="entry name" value="PH_RBD"/>
    <property type="match status" value="1"/>
</dbReference>
<feature type="domain" description="Rab-GAP TBC" evidence="3">
    <location>
        <begin position="446"/>
        <end position="674"/>
    </location>
</feature>
<evidence type="ECO:0000259" key="3">
    <source>
        <dbReference type="PROSITE" id="PS50086"/>
    </source>
</evidence>
<feature type="region of interest" description="Disordered" evidence="2">
    <location>
        <begin position="784"/>
        <end position="857"/>
    </location>
</feature>
<reference evidence="4 5" key="1">
    <citation type="journal article" date="2021" name="Nat. Commun.">
        <title>Genetic determinants of endophytism in the Arabidopsis root mycobiome.</title>
        <authorList>
            <person name="Mesny F."/>
            <person name="Miyauchi S."/>
            <person name="Thiergart T."/>
            <person name="Pickel B."/>
            <person name="Atanasova L."/>
            <person name="Karlsson M."/>
            <person name="Huettel B."/>
            <person name="Barry K.W."/>
            <person name="Haridas S."/>
            <person name="Chen C."/>
            <person name="Bauer D."/>
            <person name="Andreopoulos W."/>
            <person name="Pangilinan J."/>
            <person name="LaButti K."/>
            <person name="Riley R."/>
            <person name="Lipzen A."/>
            <person name="Clum A."/>
            <person name="Drula E."/>
            <person name="Henrissat B."/>
            <person name="Kohler A."/>
            <person name="Grigoriev I.V."/>
            <person name="Martin F.M."/>
            <person name="Hacquard S."/>
        </authorList>
    </citation>
    <scope>NUCLEOTIDE SEQUENCE [LARGE SCALE GENOMIC DNA]</scope>
    <source>
        <strain evidence="4 5">MPI-SDFR-AT-0080</strain>
    </source>
</reference>
<dbReference type="PANTHER" id="PTHR22957">
    <property type="entry name" value="TBC1 DOMAIN FAMILY MEMBER GTPASE-ACTIVATING PROTEIN"/>
    <property type="match status" value="1"/>
</dbReference>
<feature type="region of interest" description="Disordered" evidence="2">
    <location>
        <begin position="740"/>
        <end position="768"/>
    </location>
</feature>
<dbReference type="Proteomes" id="UP000774617">
    <property type="component" value="Unassembled WGS sequence"/>
</dbReference>
<feature type="region of interest" description="Disordered" evidence="2">
    <location>
        <begin position="1"/>
        <end position="43"/>
    </location>
</feature>
<protein>
    <submittedName>
        <fullName evidence="4">Rab-GTPase-TBC domain-containing protein</fullName>
    </submittedName>
</protein>
<gene>
    <name evidence="4" type="ORF">B0J12DRAFT_377200</name>
</gene>
<accession>A0ABQ8GNE2</accession>
<dbReference type="PROSITE" id="PS50086">
    <property type="entry name" value="TBC_RABGAP"/>
    <property type="match status" value="1"/>
</dbReference>